<evidence type="ECO:0000313" key="2">
    <source>
        <dbReference type="EMBL" id="MBB1485849.1"/>
    </source>
</evidence>
<dbReference type="EMBL" id="JACJFM010000004">
    <property type="protein sequence ID" value="MBB1485849.1"/>
    <property type="molecule type" value="Genomic_DNA"/>
</dbReference>
<feature type="compositionally biased region" description="Polar residues" evidence="1">
    <location>
        <begin position="1"/>
        <end position="12"/>
    </location>
</feature>
<keyword evidence="3" id="KW-1185">Reference proteome</keyword>
<reference evidence="2 3" key="1">
    <citation type="submission" date="2020-08" db="EMBL/GenBank/DDBJ databases">
        <title>Oceanospirillum sp. nov. isolated from marine sediment.</title>
        <authorList>
            <person name="Ji X."/>
        </authorList>
    </citation>
    <scope>NUCLEOTIDE SEQUENCE [LARGE SCALE GENOMIC DNA]</scope>
    <source>
        <strain evidence="2 3">D5</strain>
    </source>
</reference>
<gene>
    <name evidence="2" type="ORF">H4O21_04385</name>
</gene>
<accession>A0A839IMX0</accession>
<comment type="caution">
    <text evidence="2">The sequence shown here is derived from an EMBL/GenBank/DDBJ whole genome shotgun (WGS) entry which is preliminary data.</text>
</comment>
<evidence type="ECO:0000313" key="3">
    <source>
        <dbReference type="Proteomes" id="UP000565262"/>
    </source>
</evidence>
<feature type="region of interest" description="Disordered" evidence="1">
    <location>
        <begin position="1"/>
        <end position="21"/>
    </location>
</feature>
<name>A0A839IMX0_9GAMM</name>
<dbReference type="Proteomes" id="UP000565262">
    <property type="component" value="Unassembled WGS sequence"/>
</dbReference>
<evidence type="ECO:0000256" key="1">
    <source>
        <dbReference type="SAM" id="MobiDB-lite"/>
    </source>
</evidence>
<dbReference type="AlphaFoldDB" id="A0A839IMX0"/>
<organism evidence="2 3">
    <name type="scientific">Oceanospirillum sediminis</name>
    <dbReference type="NCBI Taxonomy" id="2760088"/>
    <lineage>
        <taxon>Bacteria</taxon>
        <taxon>Pseudomonadati</taxon>
        <taxon>Pseudomonadota</taxon>
        <taxon>Gammaproteobacteria</taxon>
        <taxon>Oceanospirillales</taxon>
        <taxon>Oceanospirillaceae</taxon>
        <taxon>Oceanospirillum</taxon>
    </lineage>
</organism>
<sequence length="55" mass="5809">MMKSISHNQPKQTRSHNRQQRAELICHGAADGGVKASGWLDILGKAAKGALGAVI</sequence>
<dbReference type="RefSeq" id="WP_182807638.1">
    <property type="nucleotide sequence ID" value="NZ_JACJFM010000004.1"/>
</dbReference>
<protein>
    <submittedName>
        <fullName evidence="2">Uncharacterized protein</fullName>
    </submittedName>
</protein>
<proteinExistence type="predicted"/>